<dbReference type="SUPFAM" id="SSF55961">
    <property type="entry name" value="Bet v1-like"/>
    <property type="match status" value="1"/>
</dbReference>
<dbReference type="EMBL" id="JACVHF010000034">
    <property type="protein sequence ID" value="MBC9786349.1"/>
    <property type="molecule type" value="Genomic_DNA"/>
</dbReference>
<protein>
    <submittedName>
        <fullName evidence="3">SRPBCC domain-containing protein</fullName>
    </submittedName>
</protein>
<dbReference type="Gene3D" id="3.30.530.20">
    <property type="match status" value="1"/>
</dbReference>
<evidence type="ECO:0000259" key="2">
    <source>
        <dbReference type="Pfam" id="PF08327"/>
    </source>
</evidence>
<dbReference type="InterPro" id="IPR013538">
    <property type="entry name" value="ASHA1/2-like_C"/>
</dbReference>
<feature type="domain" description="Activator of Hsp90 ATPase homologue 1/2-like C-terminal" evidence="2">
    <location>
        <begin position="13"/>
        <end position="141"/>
    </location>
</feature>
<organism evidence="3 4">
    <name type="scientific">Heliobacterium chlorum</name>
    <dbReference type="NCBI Taxonomy" id="2698"/>
    <lineage>
        <taxon>Bacteria</taxon>
        <taxon>Bacillati</taxon>
        <taxon>Bacillota</taxon>
        <taxon>Clostridia</taxon>
        <taxon>Eubacteriales</taxon>
        <taxon>Heliobacteriaceae</taxon>
        <taxon>Heliobacterium</taxon>
    </lineage>
</organism>
<name>A0ABR7T6E3_HELCL</name>
<accession>A0ABR7T6E3</accession>
<proteinExistence type="inferred from homology"/>
<sequence length="158" mass="17794">MDLIYEFFIHGEPEQIWNVIVSGQETKKVYFGSEIQSTFEIGSPVKYVGPGLDGPSTVHIHGKVLKYEPLKTFVHSYKGGNAYLGGDPRHKESRVSYTLDLIGSCTKLTLIHDHWSEGDPSYESTKKGWWMLLSSIKSLVETGKPLDFSLGLLHDYTE</sequence>
<comment type="caution">
    <text evidence="3">The sequence shown here is derived from an EMBL/GenBank/DDBJ whole genome shotgun (WGS) entry which is preliminary data.</text>
</comment>
<dbReference type="InterPro" id="IPR023393">
    <property type="entry name" value="START-like_dom_sf"/>
</dbReference>
<evidence type="ECO:0000313" key="4">
    <source>
        <dbReference type="Proteomes" id="UP000617402"/>
    </source>
</evidence>
<reference evidence="3 4" key="1">
    <citation type="submission" date="2020-07" db="EMBL/GenBank/DDBJ databases">
        <title>Draft whole-genome sequence of Heliobacterium chlorum DSM 3682, type strain.</title>
        <authorList>
            <person name="Kyndt J.A."/>
            <person name="Meyer T.E."/>
            <person name="Imhoff J.F."/>
        </authorList>
    </citation>
    <scope>NUCLEOTIDE SEQUENCE [LARGE SCALE GENOMIC DNA]</scope>
    <source>
        <strain evidence="3 4">DSM 3682</strain>
    </source>
</reference>
<evidence type="ECO:0000256" key="1">
    <source>
        <dbReference type="ARBA" id="ARBA00006817"/>
    </source>
</evidence>
<dbReference type="RefSeq" id="WP_188041772.1">
    <property type="nucleotide sequence ID" value="NZ_JACVHF010000034.1"/>
</dbReference>
<dbReference type="Pfam" id="PF08327">
    <property type="entry name" value="AHSA1"/>
    <property type="match status" value="1"/>
</dbReference>
<evidence type="ECO:0000313" key="3">
    <source>
        <dbReference type="EMBL" id="MBC9786349.1"/>
    </source>
</evidence>
<gene>
    <name evidence="3" type="ORF">H1S01_17975</name>
</gene>
<comment type="similarity">
    <text evidence="1">Belongs to the AHA1 family.</text>
</comment>
<dbReference type="Proteomes" id="UP000617402">
    <property type="component" value="Unassembled WGS sequence"/>
</dbReference>
<keyword evidence="4" id="KW-1185">Reference proteome</keyword>